<dbReference type="PROSITE" id="PS50850">
    <property type="entry name" value="MFS"/>
    <property type="match status" value="1"/>
</dbReference>
<keyword evidence="1 4" id="KW-0812">Transmembrane</keyword>
<keyword evidence="7" id="KW-1185">Reference proteome</keyword>
<feature type="domain" description="Major facilitator superfamily (MFS) profile" evidence="5">
    <location>
        <begin position="1"/>
        <end position="88"/>
    </location>
</feature>
<dbReference type="GO" id="GO:0022857">
    <property type="term" value="F:transmembrane transporter activity"/>
    <property type="evidence" value="ECO:0007669"/>
    <property type="project" value="InterPro"/>
</dbReference>
<evidence type="ECO:0000256" key="3">
    <source>
        <dbReference type="ARBA" id="ARBA00023136"/>
    </source>
</evidence>
<evidence type="ECO:0000256" key="1">
    <source>
        <dbReference type="ARBA" id="ARBA00022692"/>
    </source>
</evidence>
<name>A0A0R0CX44_9GAMM</name>
<dbReference type="InterPro" id="IPR020846">
    <property type="entry name" value="MFS_dom"/>
</dbReference>
<dbReference type="SUPFAM" id="SSF103473">
    <property type="entry name" value="MFS general substrate transporter"/>
    <property type="match status" value="1"/>
</dbReference>
<evidence type="ECO:0000259" key="5">
    <source>
        <dbReference type="PROSITE" id="PS50850"/>
    </source>
</evidence>
<protein>
    <submittedName>
        <fullName evidence="6">MFS transporter</fullName>
    </submittedName>
</protein>
<proteinExistence type="predicted"/>
<gene>
    <name evidence="6" type="ORF">ABB30_14040</name>
</gene>
<dbReference type="PATRIC" id="fig|336566.3.peg.2375"/>
<accession>A0A0R0CX44</accession>
<evidence type="ECO:0000256" key="2">
    <source>
        <dbReference type="ARBA" id="ARBA00022989"/>
    </source>
</evidence>
<keyword evidence="2 4" id="KW-1133">Transmembrane helix</keyword>
<dbReference type="Proteomes" id="UP000050956">
    <property type="component" value="Unassembled WGS sequence"/>
</dbReference>
<feature type="non-terminal residue" evidence="6">
    <location>
        <position position="88"/>
    </location>
</feature>
<dbReference type="Gene3D" id="1.20.1250.20">
    <property type="entry name" value="MFS general substrate transporter like domains"/>
    <property type="match status" value="1"/>
</dbReference>
<reference evidence="6 7" key="1">
    <citation type="submission" date="2015-05" db="EMBL/GenBank/DDBJ databases">
        <title>Genome sequencing and analysis of members of genus Stenotrophomonas.</title>
        <authorList>
            <person name="Patil P.P."/>
            <person name="Midha S."/>
            <person name="Patil P.B."/>
        </authorList>
    </citation>
    <scope>NUCLEOTIDE SEQUENCE [LARGE SCALE GENOMIC DNA]</scope>
    <source>
        <strain evidence="6 7">DSM 24757</strain>
    </source>
</reference>
<dbReference type="InterPro" id="IPR036259">
    <property type="entry name" value="MFS_trans_sf"/>
</dbReference>
<organism evidence="6 7">
    <name type="scientific">Stenotrophomonas ginsengisoli</name>
    <dbReference type="NCBI Taxonomy" id="336566"/>
    <lineage>
        <taxon>Bacteria</taxon>
        <taxon>Pseudomonadati</taxon>
        <taxon>Pseudomonadota</taxon>
        <taxon>Gammaproteobacteria</taxon>
        <taxon>Lysobacterales</taxon>
        <taxon>Lysobacteraceae</taxon>
        <taxon>Stenotrophomonas</taxon>
    </lineage>
</organism>
<dbReference type="EMBL" id="LDJM01000044">
    <property type="protein sequence ID" value="KRG74345.1"/>
    <property type="molecule type" value="Genomic_DNA"/>
</dbReference>
<keyword evidence="3 4" id="KW-0472">Membrane</keyword>
<dbReference type="STRING" id="336566.ABB30_14040"/>
<sequence>MVAMIMLSISNGMTMTGITAFDASLLDEFGWSRGALKFRDMFNLLLAALLSPFIGALIDRVGVRALVLFGSVLLAILYVAYSQVASIA</sequence>
<comment type="caution">
    <text evidence="6">The sequence shown here is derived from an EMBL/GenBank/DDBJ whole genome shotgun (WGS) entry which is preliminary data.</text>
</comment>
<evidence type="ECO:0000256" key="4">
    <source>
        <dbReference type="SAM" id="Phobius"/>
    </source>
</evidence>
<dbReference type="AlphaFoldDB" id="A0A0R0CX44"/>
<feature type="transmembrane region" description="Helical" evidence="4">
    <location>
        <begin position="41"/>
        <end position="58"/>
    </location>
</feature>
<evidence type="ECO:0000313" key="6">
    <source>
        <dbReference type="EMBL" id="KRG74345.1"/>
    </source>
</evidence>
<evidence type="ECO:0000313" key="7">
    <source>
        <dbReference type="Proteomes" id="UP000050956"/>
    </source>
</evidence>
<feature type="transmembrane region" description="Helical" evidence="4">
    <location>
        <begin position="64"/>
        <end position="81"/>
    </location>
</feature>